<dbReference type="Pfam" id="PF07739">
    <property type="entry name" value="TipAS"/>
    <property type="match status" value="1"/>
</dbReference>
<keyword evidence="3" id="KW-1185">Reference proteome</keyword>
<organism evidence="2 3">
    <name type="scientific">Leucobacter soli</name>
    <dbReference type="NCBI Taxonomy" id="2812850"/>
    <lineage>
        <taxon>Bacteria</taxon>
        <taxon>Bacillati</taxon>
        <taxon>Actinomycetota</taxon>
        <taxon>Actinomycetes</taxon>
        <taxon>Micrococcales</taxon>
        <taxon>Microbacteriaceae</taxon>
        <taxon>Leucobacter</taxon>
    </lineage>
</organism>
<name>A0A916K1X7_9MICO</name>
<dbReference type="CDD" id="cd01106">
    <property type="entry name" value="HTH_TipAL-Mta"/>
    <property type="match status" value="1"/>
</dbReference>
<gene>
    <name evidence="2" type="primary">tipA</name>
    <name evidence="2" type="ORF">LEUCIP111803_02500</name>
</gene>
<proteinExistence type="predicted"/>
<dbReference type="GO" id="GO:0003677">
    <property type="term" value="F:DNA binding"/>
    <property type="evidence" value="ECO:0007669"/>
    <property type="project" value="InterPro"/>
</dbReference>
<evidence type="ECO:0000313" key="3">
    <source>
        <dbReference type="Proteomes" id="UP000693892"/>
    </source>
</evidence>
<dbReference type="AlphaFoldDB" id="A0A916K1X7"/>
<feature type="domain" description="HTH merR-type" evidence="1">
    <location>
        <begin position="1"/>
        <end position="70"/>
    </location>
</feature>
<protein>
    <submittedName>
        <fullName evidence="2">HTH-type transcriptional activator TipA</fullName>
    </submittedName>
</protein>
<dbReference type="InterPro" id="IPR012925">
    <property type="entry name" value="TipAS_dom"/>
</dbReference>
<dbReference type="PANTHER" id="PTHR30204">
    <property type="entry name" value="REDOX-CYCLING DRUG-SENSING TRANSCRIPTIONAL ACTIVATOR SOXR"/>
    <property type="match status" value="1"/>
</dbReference>
<dbReference type="PROSITE" id="PS50937">
    <property type="entry name" value="HTH_MERR_2"/>
    <property type="match status" value="1"/>
</dbReference>
<dbReference type="PANTHER" id="PTHR30204:SF93">
    <property type="entry name" value="HTH MERR-TYPE DOMAIN-CONTAINING PROTEIN"/>
    <property type="match status" value="1"/>
</dbReference>
<comment type="caution">
    <text evidence="2">The sequence shown here is derived from an EMBL/GenBank/DDBJ whole genome shotgun (WGS) entry which is preliminary data.</text>
</comment>
<dbReference type="Pfam" id="PF13411">
    <property type="entry name" value="MerR_1"/>
    <property type="match status" value="1"/>
</dbReference>
<dbReference type="SMART" id="SM00422">
    <property type="entry name" value="HTH_MERR"/>
    <property type="match status" value="1"/>
</dbReference>
<dbReference type="EMBL" id="CAJVAP010000045">
    <property type="protein sequence ID" value="CAG7622286.1"/>
    <property type="molecule type" value="Genomic_DNA"/>
</dbReference>
<dbReference type="Proteomes" id="UP000693892">
    <property type="component" value="Unassembled WGS sequence"/>
</dbReference>
<dbReference type="InterPro" id="IPR000551">
    <property type="entry name" value="MerR-type_HTH_dom"/>
</dbReference>
<dbReference type="GO" id="GO:0003700">
    <property type="term" value="F:DNA-binding transcription factor activity"/>
    <property type="evidence" value="ECO:0007669"/>
    <property type="project" value="InterPro"/>
</dbReference>
<evidence type="ECO:0000259" key="1">
    <source>
        <dbReference type="PROSITE" id="PS50937"/>
    </source>
</evidence>
<reference evidence="2" key="1">
    <citation type="submission" date="2021-06" db="EMBL/GenBank/DDBJ databases">
        <authorList>
            <person name="Criscuolo A."/>
        </authorList>
    </citation>
    <scope>NUCLEOTIDE SEQUENCE</scope>
    <source>
        <strain evidence="2">CIP111803</strain>
    </source>
</reference>
<dbReference type="InterPro" id="IPR047057">
    <property type="entry name" value="MerR_fam"/>
</dbReference>
<accession>A0A916K1X7</accession>
<evidence type="ECO:0000313" key="2">
    <source>
        <dbReference type="EMBL" id="CAG7622286.1"/>
    </source>
</evidence>
<sequence length="270" mass="29762">MYSVQEVAKTAGVTSRTLRHYDRIGILPPSRIGANGYRYYDERALVRLQRVLLLRELGLGLEAIGRVLEAQDAQAERGEAAERAEARILGSHLELLRQERQRIEAQIGAVERTIETLACRDAHERKGDLISRNMFEGFDHTQYKEEVEERWGADAYARSDRWWRGLGAAGQAEWKAHLAQLNADWIAAAERGDDPEGAAAQDLAERHVEWLKGAGGTPASAPGGDLVGYVTGLAEMYVADERFAANYGGTEGAAFVRYALLAWAGAHTDG</sequence>